<evidence type="ECO:0000313" key="1">
    <source>
        <dbReference type="EMBL" id="GAA0582424.1"/>
    </source>
</evidence>
<dbReference type="SUPFAM" id="SSF52540">
    <property type="entry name" value="P-loop containing nucleoside triphosphate hydrolases"/>
    <property type="match status" value="1"/>
</dbReference>
<dbReference type="Proteomes" id="UP001500668">
    <property type="component" value="Unassembled WGS sequence"/>
</dbReference>
<keyword evidence="2" id="KW-1185">Reference proteome</keyword>
<evidence type="ECO:0008006" key="3">
    <source>
        <dbReference type="Google" id="ProtNLM"/>
    </source>
</evidence>
<name>A0ABN1F4U8_9ACTN</name>
<proteinExistence type="predicted"/>
<dbReference type="EMBL" id="BAAACA010000006">
    <property type="protein sequence ID" value="GAA0582424.1"/>
    <property type="molecule type" value="Genomic_DNA"/>
</dbReference>
<dbReference type="InterPro" id="IPR027417">
    <property type="entry name" value="P-loop_NTPase"/>
</dbReference>
<organism evidence="1 2">
    <name type="scientific">Streptomyces crystallinus</name>
    <dbReference type="NCBI Taxonomy" id="68191"/>
    <lineage>
        <taxon>Bacteria</taxon>
        <taxon>Bacillati</taxon>
        <taxon>Actinomycetota</taxon>
        <taxon>Actinomycetes</taxon>
        <taxon>Kitasatosporales</taxon>
        <taxon>Streptomycetaceae</taxon>
        <taxon>Streptomyces</taxon>
    </lineage>
</organism>
<reference evidence="1 2" key="1">
    <citation type="journal article" date="2019" name="Int. J. Syst. Evol. Microbiol.">
        <title>The Global Catalogue of Microorganisms (GCM) 10K type strain sequencing project: providing services to taxonomists for standard genome sequencing and annotation.</title>
        <authorList>
            <consortium name="The Broad Institute Genomics Platform"/>
            <consortium name="The Broad Institute Genome Sequencing Center for Infectious Disease"/>
            <person name="Wu L."/>
            <person name="Ma J."/>
        </authorList>
    </citation>
    <scope>NUCLEOTIDE SEQUENCE [LARGE SCALE GENOMIC DNA]</scope>
    <source>
        <strain evidence="1 2">JCM 5067</strain>
    </source>
</reference>
<evidence type="ECO:0000313" key="2">
    <source>
        <dbReference type="Proteomes" id="UP001500668"/>
    </source>
</evidence>
<gene>
    <name evidence="1" type="ORF">GCM10010394_08850</name>
</gene>
<comment type="caution">
    <text evidence="1">The sequence shown here is derived from an EMBL/GenBank/DDBJ whole genome shotgun (WGS) entry which is preliminary data.</text>
</comment>
<dbReference type="Gene3D" id="3.40.50.300">
    <property type="entry name" value="P-loop containing nucleotide triphosphate hydrolases"/>
    <property type="match status" value="1"/>
</dbReference>
<protein>
    <recommendedName>
        <fullName evidence="3">Thymidylate kinase</fullName>
    </recommendedName>
</protein>
<accession>A0ABN1F4U8</accession>
<sequence>MSSNLPLFSVLLGGDYAGKSSAMSRLAGGPEPVRIVSVDDRFLADRHALIGRLRRDVVKDVAAPDGAYSPDFMASMLQTAVVHLRDQLLTAADAADGQPLLVDSYYYKILAKCRLAGVRENPMYDWWRSFPQPRHVVFLKVAPQEAWRRSRRGTRLNSLEHYGERPNRTSFERYQTDLEKLMWDEIRSLPVTVVEQQSSPELTADAVREAVCHDYV</sequence>